<evidence type="ECO:0000256" key="1">
    <source>
        <dbReference type="SAM" id="MobiDB-lite"/>
    </source>
</evidence>
<evidence type="ECO:0000313" key="3">
    <source>
        <dbReference type="Proteomes" id="UP000830375"/>
    </source>
</evidence>
<feature type="region of interest" description="Disordered" evidence="1">
    <location>
        <begin position="1"/>
        <end position="46"/>
    </location>
</feature>
<dbReference type="GO" id="GO:0032259">
    <property type="term" value="P:methylation"/>
    <property type="evidence" value="ECO:0007669"/>
    <property type="project" value="UniProtKB-KW"/>
</dbReference>
<comment type="caution">
    <text evidence="2">The sequence shown here is derived from an EMBL/GenBank/DDBJ whole genome shotgun (WGS) entry which is preliminary data.</text>
</comment>
<name>A0ABQ8LUB9_LABRO</name>
<dbReference type="GO" id="GO:0008168">
    <property type="term" value="F:methyltransferase activity"/>
    <property type="evidence" value="ECO:0007669"/>
    <property type="project" value="UniProtKB-KW"/>
</dbReference>
<proteinExistence type="predicted"/>
<feature type="region of interest" description="Disordered" evidence="1">
    <location>
        <begin position="238"/>
        <end position="259"/>
    </location>
</feature>
<protein>
    <submittedName>
        <fullName evidence="2">Bifunctional methyltransferase</fullName>
    </submittedName>
</protein>
<organism evidence="2 3">
    <name type="scientific">Labeo rohita</name>
    <name type="common">Indian major carp</name>
    <name type="synonym">Cyprinus rohita</name>
    <dbReference type="NCBI Taxonomy" id="84645"/>
    <lineage>
        <taxon>Eukaryota</taxon>
        <taxon>Metazoa</taxon>
        <taxon>Chordata</taxon>
        <taxon>Craniata</taxon>
        <taxon>Vertebrata</taxon>
        <taxon>Euteleostomi</taxon>
        <taxon>Actinopterygii</taxon>
        <taxon>Neopterygii</taxon>
        <taxon>Teleostei</taxon>
        <taxon>Ostariophysi</taxon>
        <taxon>Cypriniformes</taxon>
        <taxon>Cyprinidae</taxon>
        <taxon>Labeoninae</taxon>
        <taxon>Labeonini</taxon>
        <taxon>Labeo</taxon>
    </lineage>
</organism>
<sequence>MQVEASAKVKPPQKSGSSQHSTIELPDDGAGPTRGGPSVSFRASEEDKMSIAALKEGLSYSDAEQPLASATTQSESEAELIACSFGPPRASGWSGAARGHTDIPRVDRVVAVHLCPQNATTWRNHLHLPSKACKLSSALAAKAYSAAGQASSILPLSFCRQVMSAMVVQKRHLWLNLAEMHDAYKVCFLNAPVSQASLFSDTVEDFAQQFSAVQKQTEATKDILPWRDIPIFNQPRTQSSFAHHRGCPTEAPTSDPSRI</sequence>
<gene>
    <name evidence="2" type="ORF">H4Q32_014385</name>
</gene>
<keyword evidence="3" id="KW-1185">Reference proteome</keyword>
<evidence type="ECO:0000313" key="2">
    <source>
        <dbReference type="EMBL" id="KAI2653999.1"/>
    </source>
</evidence>
<keyword evidence="2" id="KW-0808">Transferase</keyword>
<keyword evidence="2" id="KW-0489">Methyltransferase</keyword>
<dbReference type="EMBL" id="JACTAM010000018">
    <property type="protein sequence ID" value="KAI2653999.1"/>
    <property type="molecule type" value="Genomic_DNA"/>
</dbReference>
<accession>A0ABQ8LUB9</accession>
<dbReference type="Proteomes" id="UP000830375">
    <property type="component" value="Unassembled WGS sequence"/>
</dbReference>
<reference evidence="2 3" key="1">
    <citation type="submission" date="2022-01" db="EMBL/GenBank/DDBJ databases">
        <title>A high-quality chromosome-level genome assembly of rohu carp, Labeo rohita.</title>
        <authorList>
            <person name="Arick M.A. II"/>
            <person name="Hsu C.-Y."/>
            <person name="Magbanua Z."/>
            <person name="Pechanova O."/>
            <person name="Grover C."/>
            <person name="Miller E."/>
            <person name="Thrash A."/>
            <person name="Ezzel L."/>
            <person name="Alam S."/>
            <person name="Benzie J."/>
            <person name="Hamilton M."/>
            <person name="Karsi A."/>
            <person name="Lawrence M.L."/>
            <person name="Peterson D.G."/>
        </authorList>
    </citation>
    <scope>NUCLEOTIDE SEQUENCE [LARGE SCALE GENOMIC DNA]</scope>
    <source>
        <strain evidence="3">BAU-BD-2019</strain>
        <tissue evidence="2">Blood</tissue>
    </source>
</reference>